<proteinExistence type="predicted"/>
<reference evidence="2" key="1">
    <citation type="submission" date="2015-12" db="EMBL/GenBank/DDBJ databases">
        <title>Gene expression during late stages of embryo sac development: a critical building block for successful pollen-pistil interactions.</title>
        <authorList>
            <person name="Liu Y."/>
            <person name="Joly V."/>
            <person name="Sabar M."/>
            <person name="Matton D.P."/>
        </authorList>
    </citation>
    <scope>NUCLEOTIDE SEQUENCE</scope>
</reference>
<dbReference type="Pfam" id="PF13456">
    <property type="entry name" value="RVT_3"/>
    <property type="match status" value="1"/>
</dbReference>
<sequence>MLRFNVNCSSNSWPHIIAEMEHYRPSSATFCIRDHDGNLIVAKGFKLPDMTNMVAEAIAIRESLIYCSEHGIEHVILETDSLTMVHILVG</sequence>
<dbReference type="InterPro" id="IPR012337">
    <property type="entry name" value="RNaseH-like_sf"/>
</dbReference>
<evidence type="ECO:0000259" key="1">
    <source>
        <dbReference type="Pfam" id="PF13456"/>
    </source>
</evidence>
<dbReference type="PANTHER" id="PTHR47723:SF24">
    <property type="entry name" value="RNASE H TYPE-1 DOMAIN-CONTAINING PROTEIN"/>
    <property type="match status" value="1"/>
</dbReference>
<dbReference type="InterPro" id="IPR002156">
    <property type="entry name" value="RNaseH_domain"/>
</dbReference>
<dbReference type="GO" id="GO:0003676">
    <property type="term" value="F:nucleic acid binding"/>
    <property type="evidence" value="ECO:0007669"/>
    <property type="project" value="InterPro"/>
</dbReference>
<dbReference type="CDD" id="cd06222">
    <property type="entry name" value="RNase_H_like"/>
    <property type="match status" value="1"/>
</dbReference>
<name>A0A0V0GRZ9_SOLCH</name>
<evidence type="ECO:0000313" key="2">
    <source>
        <dbReference type="EMBL" id="JAP10682.1"/>
    </source>
</evidence>
<dbReference type="SUPFAM" id="SSF53098">
    <property type="entry name" value="Ribonuclease H-like"/>
    <property type="match status" value="1"/>
</dbReference>
<feature type="domain" description="RNase H type-1" evidence="1">
    <location>
        <begin position="25"/>
        <end position="88"/>
    </location>
</feature>
<dbReference type="PANTHER" id="PTHR47723">
    <property type="entry name" value="OS05G0353850 PROTEIN"/>
    <property type="match status" value="1"/>
</dbReference>
<dbReference type="InterPro" id="IPR053151">
    <property type="entry name" value="RNase_H-like"/>
</dbReference>
<accession>A0A0V0GRZ9</accession>
<dbReference type="InterPro" id="IPR036397">
    <property type="entry name" value="RNaseH_sf"/>
</dbReference>
<dbReference type="AlphaFoldDB" id="A0A0V0GRZ9"/>
<dbReference type="EMBL" id="GEDG01032684">
    <property type="protein sequence ID" value="JAP10682.1"/>
    <property type="molecule type" value="Transcribed_RNA"/>
</dbReference>
<protein>
    <submittedName>
        <fullName evidence="2">Putative ovule protein</fullName>
    </submittedName>
</protein>
<dbReference type="GO" id="GO:0004523">
    <property type="term" value="F:RNA-DNA hybrid ribonuclease activity"/>
    <property type="evidence" value="ECO:0007669"/>
    <property type="project" value="InterPro"/>
</dbReference>
<dbReference type="Gene3D" id="3.30.420.10">
    <property type="entry name" value="Ribonuclease H-like superfamily/Ribonuclease H"/>
    <property type="match status" value="1"/>
</dbReference>
<dbReference type="InterPro" id="IPR044730">
    <property type="entry name" value="RNase_H-like_dom_plant"/>
</dbReference>
<organism evidence="2">
    <name type="scientific">Solanum chacoense</name>
    <name type="common">Chaco potato</name>
    <dbReference type="NCBI Taxonomy" id="4108"/>
    <lineage>
        <taxon>Eukaryota</taxon>
        <taxon>Viridiplantae</taxon>
        <taxon>Streptophyta</taxon>
        <taxon>Embryophyta</taxon>
        <taxon>Tracheophyta</taxon>
        <taxon>Spermatophyta</taxon>
        <taxon>Magnoliopsida</taxon>
        <taxon>eudicotyledons</taxon>
        <taxon>Gunneridae</taxon>
        <taxon>Pentapetalae</taxon>
        <taxon>asterids</taxon>
        <taxon>lamiids</taxon>
        <taxon>Solanales</taxon>
        <taxon>Solanaceae</taxon>
        <taxon>Solanoideae</taxon>
        <taxon>Solaneae</taxon>
        <taxon>Solanum</taxon>
    </lineage>
</organism>